<feature type="compositionally biased region" description="Basic and acidic residues" evidence="1">
    <location>
        <begin position="23"/>
        <end position="33"/>
    </location>
</feature>
<dbReference type="EMBL" id="CM003098">
    <property type="protein sequence ID" value="KUI65161.1"/>
    <property type="molecule type" value="Genomic_DNA"/>
</dbReference>
<accession>A0A194VLV1</accession>
<proteinExistence type="predicted"/>
<name>A0A194VLV1_CYTMA</name>
<feature type="region of interest" description="Disordered" evidence="1">
    <location>
        <begin position="1"/>
        <end position="54"/>
    </location>
</feature>
<protein>
    <submittedName>
        <fullName evidence="2">Uncharacterized protein</fullName>
    </submittedName>
</protein>
<reference evidence="2" key="1">
    <citation type="submission" date="2014-12" db="EMBL/GenBank/DDBJ databases">
        <title>Genome Sequence of Valsa Canker Pathogens Uncovers a Specific Adaption of Colonization on Woody Bark.</title>
        <authorList>
            <person name="Yin Z."/>
            <person name="Liu H."/>
            <person name="Gao X."/>
            <person name="Li Z."/>
            <person name="Song N."/>
            <person name="Ke X."/>
            <person name="Dai Q."/>
            <person name="Wu Y."/>
            <person name="Sun Y."/>
            <person name="Xu J.-R."/>
            <person name="Kang Z.K."/>
            <person name="Wang L."/>
            <person name="Huang L."/>
        </authorList>
    </citation>
    <scope>NUCLEOTIDE SEQUENCE [LARGE SCALE GENOMIC DNA]</scope>
    <source>
        <strain evidence="2">03-8</strain>
    </source>
</reference>
<organism evidence="2 3">
    <name type="scientific">Cytospora mali</name>
    <name type="common">Apple Valsa canker fungus</name>
    <name type="synonym">Valsa mali</name>
    <dbReference type="NCBI Taxonomy" id="578113"/>
    <lineage>
        <taxon>Eukaryota</taxon>
        <taxon>Fungi</taxon>
        <taxon>Dikarya</taxon>
        <taxon>Ascomycota</taxon>
        <taxon>Pezizomycotina</taxon>
        <taxon>Sordariomycetes</taxon>
        <taxon>Sordariomycetidae</taxon>
        <taxon>Diaporthales</taxon>
        <taxon>Cytosporaceae</taxon>
        <taxon>Cytospora</taxon>
    </lineage>
</organism>
<gene>
    <name evidence="2" type="ORF">VM1G_11346</name>
</gene>
<sequence>MSAAATPPPPPPPSCSGPSRGYSGDDNKPDKGRRAVGAYAIIRDSDNDDTAPPK</sequence>
<feature type="compositionally biased region" description="Pro residues" evidence="1">
    <location>
        <begin position="1"/>
        <end position="15"/>
    </location>
</feature>
<evidence type="ECO:0000313" key="3">
    <source>
        <dbReference type="Proteomes" id="UP000078559"/>
    </source>
</evidence>
<evidence type="ECO:0000256" key="1">
    <source>
        <dbReference type="SAM" id="MobiDB-lite"/>
    </source>
</evidence>
<keyword evidence="3" id="KW-1185">Reference proteome</keyword>
<evidence type="ECO:0000313" key="2">
    <source>
        <dbReference type="EMBL" id="KUI65161.1"/>
    </source>
</evidence>
<dbReference type="AlphaFoldDB" id="A0A194VLV1"/>
<dbReference type="Proteomes" id="UP000078559">
    <property type="component" value="Chromosome 1"/>
</dbReference>